<dbReference type="Gene3D" id="3.90.950.10">
    <property type="match status" value="1"/>
</dbReference>
<dbReference type="EMBL" id="RZTZ01000002">
    <property type="protein sequence ID" value="RVT65074.1"/>
    <property type="molecule type" value="Genomic_DNA"/>
</dbReference>
<dbReference type="CDD" id="cd00555">
    <property type="entry name" value="Maf"/>
    <property type="match status" value="1"/>
</dbReference>
<keyword evidence="4 6" id="KW-0378">Hydrolase</keyword>
<comment type="catalytic activity">
    <reaction evidence="6">
        <text>dTTP + H2O = dTMP + diphosphate + H(+)</text>
        <dbReference type="Rhea" id="RHEA:28534"/>
        <dbReference type="ChEBI" id="CHEBI:15377"/>
        <dbReference type="ChEBI" id="CHEBI:15378"/>
        <dbReference type="ChEBI" id="CHEBI:33019"/>
        <dbReference type="ChEBI" id="CHEBI:37568"/>
        <dbReference type="ChEBI" id="CHEBI:63528"/>
        <dbReference type="EC" id="3.6.1.9"/>
    </reaction>
</comment>
<feature type="active site" description="Proton acceptor" evidence="6">
    <location>
        <position position="72"/>
    </location>
</feature>
<evidence type="ECO:0000256" key="4">
    <source>
        <dbReference type="ARBA" id="ARBA00022801"/>
    </source>
</evidence>
<dbReference type="PANTHER" id="PTHR43213:SF5">
    <property type="entry name" value="BIFUNCTIONAL DTTP_UTP PYROPHOSPHATASE_METHYLTRANSFERASE PROTEIN-RELATED"/>
    <property type="match status" value="1"/>
</dbReference>
<dbReference type="GeneID" id="87616106"/>
<dbReference type="GO" id="GO:0036218">
    <property type="term" value="F:dTTP diphosphatase activity"/>
    <property type="evidence" value="ECO:0007669"/>
    <property type="project" value="RHEA"/>
</dbReference>
<dbReference type="NCBIfam" id="TIGR00172">
    <property type="entry name" value="maf"/>
    <property type="match status" value="1"/>
</dbReference>
<comment type="caution">
    <text evidence="6">Lacks conserved residue(s) required for the propagation of feature annotation.</text>
</comment>
<dbReference type="GO" id="GO:0005737">
    <property type="term" value="C:cytoplasm"/>
    <property type="evidence" value="ECO:0007669"/>
    <property type="project" value="UniProtKB-SubCell"/>
</dbReference>
<evidence type="ECO:0000256" key="5">
    <source>
        <dbReference type="ARBA" id="ARBA00023080"/>
    </source>
</evidence>
<feature type="site" description="Important for substrate specificity" evidence="6">
    <location>
        <position position="73"/>
    </location>
</feature>
<comment type="similarity">
    <text evidence="6">Belongs to the Maf family. YhdE subfamily.</text>
</comment>
<keyword evidence="5 6" id="KW-0546">Nucleotide metabolism</keyword>
<keyword evidence="8" id="KW-1185">Reference proteome</keyword>
<dbReference type="HAMAP" id="MF_00528">
    <property type="entry name" value="Maf"/>
    <property type="match status" value="1"/>
</dbReference>
<dbReference type="GO" id="GO:0009117">
    <property type="term" value="P:nucleotide metabolic process"/>
    <property type="evidence" value="ECO:0007669"/>
    <property type="project" value="UniProtKB-KW"/>
</dbReference>
<comment type="subcellular location">
    <subcellularLocation>
        <location evidence="2 6">Cytoplasm</location>
    </subcellularLocation>
</comment>
<evidence type="ECO:0000256" key="3">
    <source>
        <dbReference type="ARBA" id="ARBA00022490"/>
    </source>
</evidence>
<evidence type="ECO:0000313" key="8">
    <source>
        <dbReference type="Proteomes" id="UP000288024"/>
    </source>
</evidence>
<comment type="function">
    <text evidence="6">Nucleoside triphosphate pyrophosphatase that hydrolyzes dTTP and UTP. May have a dual role in cell division arrest and in preventing the incorporation of modified nucleotides into cellular nucleic acids.</text>
</comment>
<reference evidence="7 8" key="1">
    <citation type="submission" date="2019-01" db="EMBL/GenBank/DDBJ databases">
        <title>Bacillus sp. M5HDSG1-1, whole genome shotgun sequence.</title>
        <authorList>
            <person name="Tuo L."/>
        </authorList>
    </citation>
    <scope>NUCLEOTIDE SEQUENCE [LARGE SCALE GENOMIC DNA]</scope>
    <source>
        <strain evidence="7 8">M5HDSG1-1</strain>
    </source>
</reference>
<dbReference type="Proteomes" id="UP000288024">
    <property type="component" value="Unassembled WGS sequence"/>
</dbReference>
<dbReference type="AlphaFoldDB" id="A0A3S2UGK9"/>
<comment type="cofactor">
    <cofactor evidence="1 6">
        <name>a divalent metal cation</name>
        <dbReference type="ChEBI" id="CHEBI:60240"/>
    </cofactor>
</comment>
<keyword evidence="3 6" id="KW-0963">Cytoplasm</keyword>
<gene>
    <name evidence="7" type="ORF">EM808_06065</name>
</gene>
<name>A0A3S2UGK9_9BACI</name>
<feature type="site" description="Important for substrate specificity" evidence="6">
    <location>
        <position position="15"/>
    </location>
</feature>
<accession>A0A3S2UGK9</accession>
<evidence type="ECO:0000256" key="2">
    <source>
        <dbReference type="ARBA" id="ARBA00004496"/>
    </source>
</evidence>
<dbReference type="PIRSF" id="PIRSF006305">
    <property type="entry name" value="Maf"/>
    <property type="match status" value="1"/>
</dbReference>
<dbReference type="SUPFAM" id="SSF52972">
    <property type="entry name" value="ITPase-like"/>
    <property type="match status" value="1"/>
</dbReference>
<dbReference type="FunFam" id="3.90.950.10:FF:000005">
    <property type="entry name" value="7-methyl-GTP pyrophosphatase"/>
    <property type="match status" value="1"/>
</dbReference>
<evidence type="ECO:0000256" key="1">
    <source>
        <dbReference type="ARBA" id="ARBA00001968"/>
    </source>
</evidence>
<proteinExistence type="inferred from homology"/>
<protein>
    <recommendedName>
        <fullName evidence="6">dTTP/UTP pyrophosphatase</fullName>
        <shortName evidence="6">dTTPase/UTPase</shortName>
        <ecNumber evidence="6">3.6.1.9</ecNumber>
    </recommendedName>
    <alternativeName>
        <fullName evidence="6">Nucleoside triphosphate pyrophosphatase</fullName>
    </alternativeName>
    <alternativeName>
        <fullName evidence="6">Nucleotide pyrophosphatase</fullName>
        <shortName evidence="6">Nucleotide PPase</shortName>
    </alternativeName>
</protein>
<dbReference type="GO" id="GO:0036221">
    <property type="term" value="F:UTP diphosphatase activity"/>
    <property type="evidence" value="ECO:0007669"/>
    <property type="project" value="RHEA"/>
</dbReference>
<sequence>MFKEKNLILASSSPRRKALLEDLHISFEVSSSDADESFDKSLAPEEIVMELARRKADAVLKANPKSYCLGADTIVYHNGNVLGKPASREEAFQSLKGLSGVWHAVYTGVSIAADGKHTVFYEKTNVLFWELTDEEINAYLDTGEPFDKAGAYGIQGVGRLLVKEIKGDYFTVVGLPISRTIRELRALGFNMPH</sequence>
<feature type="site" description="Important for substrate specificity" evidence="6">
    <location>
        <position position="155"/>
    </location>
</feature>
<evidence type="ECO:0000256" key="6">
    <source>
        <dbReference type="HAMAP-Rule" id="MF_00528"/>
    </source>
</evidence>
<evidence type="ECO:0000313" key="7">
    <source>
        <dbReference type="EMBL" id="RVT65074.1"/>
    </source>
</evidence>
<comment type="caution">
    <text evidence="7">The sequence shown here is derived from an EMBL/GenBank/DDBJ whole genome shotgun (WGS) entry which is preliminary data.</text>
</comment>
<dbReference type="EC" id="3.6.1.9" evidence="6"/>
<organism evidence="7 8">
    <name type="scientific">Niallia taxi</name>
    <dbReference type="NCBI Taxonomy" id="2499688"/>
    <lineage>
        <taxon>Bacteria</taxon>
        <taxon>Bacillati</taxon>
        <taxon>Bacillota</taxon>
        <taxon>Bacilli</taxon>
        <taxon>Bacillales</taxon>
        <taxon>Bacillaceae</taxon>
        <taxon>Niallia</taxon>
    </lineage>
</organism>
<dbReference type="PANTHER" id="PTHR43213">
    <property type="entry name" value="BIFUNCTIONAL DTTP/UTP PYROPHOSPHATASE/METHYLTRANSFERASE PROTEIN-RELATED"/>
    <property type="match status" value="1"/>
</dbReference>
<dbReference type="Pfam" id="PF02545">
    <property type="entry name" value="Maf"/>
    <property type="match status" value="1"/>
</dbReference>
<dbReference type="InterPro" id="IPR003697">
    <property type="entry name" value="Maf-like"/>
</dbReference>
<dbReference type="RefSeq" id="WP_127737267.1">
    <property type="nucleotide sequence ID" value="NZ_CAJCKN010000023.1"/>
</dbReference>
<comment type="catalytic activity">
    <reaction evidence="6">
        <text>UTP + H2O = UMP + diphosphate + H(+)</text>
        <dbReference type="Rhea" id="RHEA:29395"/>
        <dbReference type="ChEBI" id="CHEBI:15377"/>
        <dbReference type="ChEBI" id="CHEBI:15378"/>
        <dbReference type="ChEBI" id="CHEBI:33019"/>
        <dbReference type="ChEBI" id="CHEBI:46398"/>
        <dbReference type="ChEBI" id="CHEBI:57865"/>
        <dbReference type="EC" id="3.6.1.9"/>
    </reaction>
</comment>
<dbReference type="InterPro" id="IPR029001">
    <property type="entry name" value="ITPase-like_fam"/>
</dbReference>